<dbReference type="Gene3D" id="3.40.50.300">
    <property type="entry name" value="P-loop containing nucleotide triphosphate hydrolases"/>
    <property type="match status" value="1"/>
</dbReference>
<proteinExistence type="inferred from homology"/>
<dbReference type="RefSeq" id="WP_395804078.1">
    <property type="nucleotide sequence ID" value="NZ_CP043494.1"/>
</dbReference>
<dbReference type="InterPro" id="IPR003043">
    <property type="entry name" value="Uropor_MeTrfase_CS"/>
</dbReference>
<keyword evidence="3 8" id="KW-0489">Methyltransferase</keyword>
<keyword evidence="4 8" id="KW-0808">Transferase</keyword>
<comment type="pathway">
    <text evidence="7">Porphyrin-containing compound metabolism; siroheme biosynthesis; precorrin-2 from uroporphyrinogen III: step 1/1.</text>
</comment>
<dbReference type="Gene3D" id="3.40.1010.10">
    <property type="entry name" value="Cobalt-precorrin-4 Transmethylase, Domain 1"/>
    <property type="match status" value="1"/>
</dbReference>
<dbReference type="Proteomes" id="UP001611383">
    <property type="component" value="Chromosome"/>
</dbReference>
<keyword evidence="12" id="KW-1185">Reference proteome</keyword>
<protein>
    <recommendedName>
        <fullName evidence="2">uroporphyrinogen-III C-methyltransferase</fullName>
        <ecNumber evidence="2">2.1.1.107</ecNumber>
    </recommendedName>
</protein>
<dbReference type="InterPro" id="IPR000878">
    <property type="entry name" value="4pyrrol_Mease"/>
</dbReference>
<reference evidence="11 12" key="1">
    <citation type="submission" date="2019-08" db="EMBL/GenBank/DDBJ databases">
        <title>Archangium and Cystobacter genomes.</title>
        <authorList>
            <person name="Chen I.-C.K."/>
            <person name="Wielgoss S."/>
        </authorList>
    </citation>
    <scope>NUCLEOTIDE SEQUENCE [LARGE SCALE GENOMIC DNA]</scope>
    <source>
        <strain evidence="11 12">Cbm 6</strain>
    </source>
</reference>
<dbReference type="NCBIfam" id="NF004790">
    <property type="entry name" value="PRK06136.1"/>
    <property type="match status" value="1"/>
</dbReference>
<feature type="domain" description="NadR/Ttd14 AAA" evidence="10">
    <location>
        <begin position="8"/>
        <end position="174"/>
    </location>
</feature>
<dbReference type="InterPro" id="IPR014776">
    <property type="entry name" value="4pyrrole_Mease_sub2"/>
</dbReference>
<evidence type="ECO:0000259" key="9">
    <source>
        <dbReference type="Pfam" id="PF00590"/>
    </source>
</evidence>
<evidence type="ECO:0000313" key="11">
    <source>
        <dbReference type="EMBL" id="WNG47579.1"/>
    </source>
</evidence>
<keyword evidence="6" id="KW-0627">Porphyrin biosynthesis</keyword>
<name>A0ABY9WWS1_9BACT</name>
<dbReference type="GO" id="GO:0032259">
    <property type="term" value="P:methylation"/>
    <property type="evidence" value="ECO:0007669"/>
    <property type="project" value="UniProtKB-KW"/>
</dbReference>
<dbReference type="InterPro" id="IPR014777">
    <property type="entry name" value="4pyrrole_Mease_sub1"/>
</dbReference>
<dbReference type="NCBIfam" id="TIGR01469">
    <property type="entry name" value="cobA_cysG_Cterm"/>
    <property type="match status" value="1"/>
</dbReference>
<dbReference type="Pfam" id="PF00590">
    <property type="entry name" value="TP_methylase"/>
    <property type="match status" value="1"/>
</dbReference>
<evidence type="ECO:0000259" key="10">
    <source>
        <dbReference type="Pfam" id="PF13521"/>
    </source>
</evidence>
<dbReference type="SUPFAM" id="SSF52540">
    <property type="entry name" value="P-loop containing nucleoside triphosphate hydrolases"/>
    <property type="match status" value="1"/>
</dbReference>
<evidence type="ECO:0000256" key="6">
    <source>
        <dbReference type="ARBA" id="ARBA00023244"/>
    </source>
</evidence>
<dbReference type="InterPro" id="IPR006366">
    <property type="entry name" value="CobA/CysG_C"/>
</dbReference>
<feature type="domain" description="Tetrapyrrole methylase" evidence="9">
    <location>
        <begin position="194"/>
        <end position="405"/>
    </location>
</feature>
<evidence type="ECO:0000256" key="4">
    <source>
        <dbReference type="ARBA" id="ARBA00022679"/>
    </source>
</evidence>
<evidence type="ECO:0000256" key="1">
    <source>
        <dbReference type="ARBA" id="ARBA00005879"/>
    </source>
</evidence>
<dbReference type="PROSITE" id="PS00840">
    <property type="entry name" value="SUMT_2"/>
    <property type="match status" value="1"/>
</dbReference>
<accession>A0ABY9WWS1</accession>
<dbReference type="InterPro" id="IPR027417">
    <property type="entry name" value="P-loop_NTPase"/>
</dbReference>
<dbReference type="GO" id="GO:0004851">
    <property type="term" value="F:uroporphyrin-III C-methyltransferase activity"/>
    <property type="evidence" value="ECO:0007669"/>
    <property type="project" value="UniProtKB-EC"/>
</dbReference>
<evidence type="ECO:0000313" key="12">
    <source>
        <dbReference type="Proteomes" id="UP001611383"/>
    </source>
</evidence>
<evidence type="ECO:0000256" key="8">
    <source>
        <dbReference type="RuleBase" id="RU003960"/>
    </source>
</evidence>
<gene>
    <name evidence="11" type="primary">cobA</name>
    <name evidence="11" type="ORF">F0U60_28240</name>
</gene>
<evidence type="ECO:0000256" key="3">
    <source>
        <dbReference type="ARBA" id="ARBA00022603"/>
    </source>
</evidence>
<dbReference type="EC" id="2.1.1.107" evidence="2"/>
<comment type="similarity">
    <text evidence="1 8">Belongs to the precorrin methyltransferase family.</text>
</comment>
<evidence type="ECO:0000256" key="5">
    <source>
        <dbReference type="ARBA" id="ARBA00022691"/>
    </source>
</evidence>
<dbReference type="PANTHER" id="PTHR45790:SF3">
    <property type="entry name" value="S-ADENOSYL-L-METHIONINE-DEPENDENT UROPORPHYRINOGEN III METHYLTRANSFERASE, CHLOROPLASTIC"/>
    <property type="match status" value="1"/>
</dbReference>
<sequence>MQAERPRRIAITGSASVGKTTLVHALSLRLGLPVVPEEMRELITRTGKRLEELPMPERANALRELWSTRRAREEERREGFVADNCTADFAAYALQHGCAELFPDFFQSPALVAHYDAVFVLPWGALPYERDGVRGDSPMDELRYQLVLESLLRRSVPASRLHFIPDSCTTLEERVRFCEETLGRSPGKDRGGFVSLVGAGPGDPGLLTVRARTLLQQAEVVAYDALIPPAVLAEIGPQAERILVGHRNQGATQAGYRLHPAVLEQARAGRHVVRLKQGDPFIFGRGGEEAEELLEAGISYEVVPGVSSALGAAAYAGIPLTHREHASDVSFVTGHDIEGPRSHTCWEKLGAAGGTLVLFMATRKLEANLARLVECGRNPQTPAAYIASATTPEQVVLVGTLETLAAQVRERNALGPPALVVVGDVVRLRERLAWFERRAHGSET</sequence>
<dbReference type="InterPro" id="IPR050161">
    <property type="entry name" value="Siro_Cobalamin_biosynth"/>
</dbReference>
<dbReference type="PANTHER" id="PTHR45790">
    <property type="entry name" value="SIROHEME SYNTHASE-RELATED"/>
    <property type="match status" value="1"/>
</dbReference>
<dbReference type="EMBL" id="CP043494">
    <property type="protein sequence ID" value="WNG47579.1"/>
    <property type="molecule type" value="Genomic_DNA"/>
</dbReference>
<dbReference type="SUPFAM" id="SSF53790">
    <property type="entry name" value="Tetrapyrrole methylase"/>
    <property type="match status" value="1"/>
</dbReference>
<dbReference type="Gene3D" id="3.30.950.10">
    <property type="entry name" value="Methyltransferase, Cobalt-precorrin-4 Transmethylase, Domain 2"/>
    <property type="match status" value="1"/>
</dbReference>
<dbReference type="InterPro" id="IPR035996">
    <property type="entry name" value="4pyrrol_Methylase_sf"/>
</dbReference>
<evidence type="ECO:0000256" key="2">
    <source>
        <dbReference type="ARBA" id="ARBA00012162"/>
    </source>
</evidence>
<keyword evidence="5" id="KW-0949">S-adenosyl-L-methionine</keyword>
<dbReference type="PROSITE" id="PS00839">
    <property type="entry name" value="SUMT_1"/>
    <property type="match status" value="1"/>
</dbReference>
<dbReference type="Pfam" id="PF13521">
    <property type="entry name" value="AAA_28"/>
    <property type="match status" value="1"/>
</dbReference>
<organism evidence="11 12">
    <name type="scientific">Archangium minus</name>
    <dbReference type="NCBI Taxonomy" id="83450"/>
    <lineage>
        <taxon>Bacteria</taxon>
        <taxon>Pseudomonadati</taxon>
        <taxon>Myxococcota</taxon>
        <taxon>Myxococcia</taxon>
        <taxon>Myxococcales</taxon>
        <taxon>Cystobacterineae</taxon>
        <taxon>Archangiaceae</taxon>
        <taxon>Archangium</taxon>
    </lineage>
</organism>
<evidence type="ECO:0000256" key="7">
    <source>
        <dbReference type="ARBA" id="ARBA00025705"/>
    </source>
</evidence>
<dbReference type="InterPro" id="IPR038727">
    <property type="entry name" value="NadR/Ttd14_AAA_dom"/>
</dbReference>
<dbReference type="CDD" id="cd11642">
    <property type="entry name" value="SUMT"/>
    <property type="match status" value="1"/>
</dbReference>